<dbReference type="CDD" id="cd12108">
    <property type="entry name" value="Hr-like"/>
    <property type="match status" value="1"/>
</dbReference>
<evidence type="ECO:0000259" key="1">
    <source>
        <dbReference type="Pfam" id="PF01814"/>
    </source>
</evidence>
<sequence>MTTTPDPFPLASRGGLPDDLTLLVSQYPREIWQSHENLGDMATFWLQRHDMFREMGAMLTGAIGDWREGRLEDKAFAGFFVPRLNWYLGNLDGHHNIEDHHYFPVFRKAEPRLVRGFDILDRDHHVIHDALEMNAEAARGFLEGLEQGGDALKRAGEAYATENERLMGFLTRHLEDEEDLIIPVILDQGERKLGVT</sequence>
<reference evidence="2 3" key="1">
    <citation type="journal article" date="2013" name="Int. J. Syst. Evol. Microbiol.">
        <title>Hoeflea suaedae sp. nov., an endophytic bacterium isolated from the root of the halophyte Suaeda maritima.</title>
        <authorList>
            <person name="Chung E.J."/>
            <person name="Park J.A."/>
            <person name="Pramanik P."/>
            <person name="Bibi F."/>
            <person name="Jeon C.O."/>
            <person name="Chung Y.R."/>
        </authorList>
    </citation>
    <scope>NUCLEOTIDE SEQUENCE [LARGE SCALE GENOMIC DNA]</scope>
    <source>
        <strain evidence="2 3">YC6898</strain>
    </source>
</reference>
<dbReference type="OrthoDB" id="6077989at2"/>
<dbReference type="EMBL" id="SMSI01000001">
    <property type="protein sequence ID" value="TDH38972.1"/>
    <property type="molecule type" value="Genomic_DNA"/>
</dbReference>
<name>A0A4R5PPG5_9HYPH</name>
<organism evidence="2 3">
    <name type="scientific">Pseudohoeflea suaedae</name>
    <dbReference type="NCBI Taxonomy" id="877384"/>
    <lineage>
        <taxon>Bacteria</taxon>
        <taxon>Pseudomonadati</taxon>
        <taxon>Pseudomonadota</taxon>
        <taxon>Alphaproteobacteria</taxon>
        <taxon>Hyphomicrobiales</taxon>
        <taxon>Rhizobiaceae</taxon>
        <taxon>Pseudohoeflea</taxon>
    </lineage>
</organism>
<dbReference type="Proteomes" id="UP000295131">
    <property type="component" value="Unassembled WGS sequence"/>
</dbReference>
<protein>
    <submittedName>
        <fullName evidence="2">Hemerythrin domain-containing protein</fullName>
    </submittedName>
</protein>
<proteinExistence type="predicted"/>
<accession>A0A4R5PPG5</accession>
<feature type="domain" description="Hemerythrin-like" evidence="1">
    <location>
        <begin position="42"/>
        <end position="184"/>
    </location>
</feature>
<evidence type="ECO:0000313" key="2">
    <source>
        <dbReference type="EMBL" id="TDH38972.1"/>
    </source>
</evidence>
<evidence type="ECO:0000313" key="3">
    <source>
        <dbReference type="Proteomes" id="UP000295131"/>
    </source>
</evidence>
<dbReference type="InterPro" id="IPR012312">
    <property type="entry name" value="Hemerythrin-like"/>
</dbReference>
<dbReference type="Gene3D" id="1.20.120.520">
    <property type="entry name" value="nmb1532 protein domain like"/>
    <property type="match status" value="1"/>
</dbReference>
<dbReference type="AlphaFoldDB" id="A0A4R5PPG5"/>
<keyword evidence="3" id="KW-1185">Reference proteome</keyword>
<comment type="caution">
    <text evidence="2">The sequence shown here is derived from an EMBL/GenBank/DDBJ whole genome shotgun (WGS) entry which is preliminary data.</text>
</comment>
<dbReference type="Pfam" id="PF01814">
    <property type="entry name" value="Hemerythrin"/>
    <property type="match status" value="1"/>
</dbReference>
<gene>
    <name evidence="2" type="ORF">E2A64_07745</name>
</gene>
<dbReference type="RefSeq" id="WP_133283805.1">
    <property type="nucleotide sequence ID" value="NZ_SMSI01000001.1"/>
</dbReference>